<reference evidence="3" key="1">
    <citation type="submission" date="2025-08" db="UniProtKB">
        <authorList>
            <consortium name="RefSeq"/>
        </authorList>
    </citation>
    <scope>IDENTIFICATION</scope>
</reference>
<evidence type="ECO:0000313" key="2">
    <source>
        <dbReference type="Proteomes" id="UP000504607"/>
    </source>
</evidence>
<protein>
    <submittedName>
        <fullName evidence="3">Uncharacterized protein LOC114913361</fullName>
    </submittedName>
</protein>
<feature type="compositionally biased region" description="Low complexity" evidence="1">
    <location>
        <begin position="204"/>
        <end position="213"/>
    </location>
</feature>
<dbReference type="RefSeq" id="XP_029117898.1">
    <property type="nucleotide sequence ID" value="XM_029262065.1"/>
</dbReference>
<dbReference type="AlphaFoldDB" id="A0A8N4IDN3"/>
<feature type="region of interest" description="Disordered" evidence="1">
    <location>
        <begin position="1"/>
        <end position="83"/>
    </location>
</feature>
<evidence type="ECO:0000256" key="1">
    <source>
        <dbReference type="SAM" id="MobiDB-lite"/>
    </source>
</evidence>
<sequence>MGEAAEGTSAASPEAVEPDVVRESEHHPTASVAAVGGASSTSSIPSLSVPSVGAADRGKAPMDPADEKRSGSRSVPPSAQYPEGASALADHNLARRLCQGILLPTDVESLRSRQVTEMLSRFYPTMVELIYTMSELEAGYQRFGNVRAAYKERSAAAEAERAMLGDHLQQSADREANIVPSGAEEEAIEEMADQPSGGVVAAEEVIPEEAAPTASPPPTEGPASAVDPAPLVADTPVIPDLPSVEEIDSDG</sequence>
<evidence type="ECO:0000313" key="3">
    <source>
        <dbReference type="RefSeq" id="XP_029117898.1"/>
    </source>
</evidence>
<gene>
    <name evidence="3" type="primary">LOC114913361</name>
</gene>
<name>A0A8N4IDN3_ELAGV</name>
<dbReference type="Proteomes" id="UP000504607">
    <property type="component" value="Chromosome 2"/>
</dbReference>
<feature type="compositionally biased region" description="Basic and acidic residues" evidence="1">
    <location>
        <begin position="19"/>
        <end position="28"/>
    </location>
</feature>
<feature type="compositionally biased region" description="Low complexity" evidence="1">
    <location>
        <begin position="29"/>
        <end position="52"/>
    </location>
</feature>
<accession>A0A8N4IDN3</accession>
<proteinExistence type="predicted"/>
<feature type="compositionally biased region" description="Basic and acidic residues" evidence="1">
    <location>
        <begin position="56"/>
        <end position="70"/>
    </location>
</feature>
<feature type="region of interest" description="Disordered" evidence="1">
    <location>
        <begin position="204"/>
        <end position="251"/>
    </location>
</feature>
<organism evidence="2 3">
    <name type="scientific">Elaeis guineensis var. tenera</name>
    <name type="common">Oil palm</name>
    <dbReference type="NCBI Taxonomy" id="51953"/>
    <lineage>
        <taxon>Eukaryota</taxon>
        <taxon>Viridiplantae</taxon>
        <taxon>Streptophyta</taxon>
        <taxon>Embryophyta</taxon>
        <taxon>Tracheophyta</taxon>
        <taxon>Spermatophyta</taxon>
        <taxon>Magnoliopsida</taxon>
        <taxon>Liliopsida</taxon>
        <taxon>Arecaceae</taxon>
        <taxon>Arecoideae</taxon>
        <taxon>Cocoseae</taxon>
        <taxon>Elaeidinae</taxon>
        <taxon>Elaeis</taxon>
    </lineage>
</organism>
<keyword evidence="2" id="KW-1185">Reference proteome</keyword>